<name>A0A9X1IRB6_9SPHN</name>
<feature type="domain" description="Carboxymuconolactone decarboxylase-like" evidence="1">
    <location>
        <begin position="103"/>
        <end position="164"/>
    </location>
</feature>
<dbReference type="EMBL" id="JAHGAW010000006">
    <property type="protein sequence ID" value="MBT2187333.1"/>
    <property type="molecule type" value="Genomic_DNA"/>
</dbReference>
<dbReference type="RefSeq" id="WP_214623190.1">
    <property type="nucleotide sequence ID" value="NZ_JAHGAW010000006.1"/>
</dbReference>
<dbReference type="Gene3D" id="1.20.1290.10">
    <property type="entry name" value="AhpD-like"/>
    <property type="match status" value="1"/>
</dbReference>
<reference evidence="2" key="1">
    <citation type="submission" date="2021-05" db="EMBL/GenBank/DDBJ databases">
        <title>Genome of Sphingobium sp. strain.</title>
        <authorList>
            <person name="Fan R."/>
        </authorList>
    </citation>
    <scope>NUCLEOTIDE SEQUENCE</scope>
    <source>
        <strain evidence="2">H33</strain>
    </source>
</reference>
<dbReference type="InterPro" id="IPR003779">
    <property type="entry name" value="CMD-like"/>
</dbReference>
<accession>A0A9X1IRB6</accession>
<dbReference type="InterPro" id="IPR029032">
    <property type="entry name" value="AhpD-like"/>
</dbReference>
<protein>
    <submittedName>
        <fullName evidence="2">Carboxymuconolactone decarboxylase family protein</fullName>
    </submittedName>
</protein>
<keyword evidence="3" id="KW-1185">Reference proteome</keyword>
<dbReference type="PANTHER" id="PTHR34846:SF11">
    <property type="entry name" value="4-CARBOXYMUCONOLACTONE DECARBOXYLASE FAMILY PROTEIN (AFU_ORTHOLOGUE AFUA_6G11590)"/>
    <property type="match status" value="1"/>
</dbReference>
<dbReference type="Pfam" id="PF02627">
    <property type="entry name" value="CMD"/>
    <property type="match status" value="1"/>
</dbReference>
<evidence type="ECO:0000259" key="1">
    <source>
        <dbReference type="Pfam" id="PF02627"/>
    </source>
</evidence>
<dbReference type="GO" id="GO:0051920">
    <property type="term" value="F:peroxiredoxin activity"/>
    <property type="evidence" value="ECO:0007669"/>
    <property type="project" value="InterPro"/>
</dbReference>
<gene>
    <name evidence="2" type="ORF">KK488_10290</name>
</gene>
<evidence type="ECO:0000313" key="3">
    <source>
        <dbReference type="Proteomes" id="UP001138757"/>
    </source>
</evidence>
<proteinExistence type="predicted"/>
<sequence length="237" mass="24442">MSRLAQILSLLDLAPVGAAVEPPFADMRLAGADEERILARLHAVALEMLSAPEPSTATPEAPAIGLSADLAGATEEQRRVVDLIASGPRGSVPSPFLAMLDAPHLARVIQEVGAVIRFGSTLPDAQREIAILATAGAARCGYEWTYHAPAARAAGVPEATIAAAHPDAQAHAPSEPDATIIALCRELIAHNVASPTTLASAIDQIGRTGASECVAIAGYYALLANFIKTAGFDQPFG</sequence>
<dbReference type="AlphaFoldDB" id="A0A9X1IRB6"/>
<dbReference type="Proteomes" id="UP001138757">
    <property type="component" value="Unassembled WGS sequence"/>
</dbReference>
<evidence type="ECO:0000313" key="2">
    <source>
        <dbReference type="EMBL" id="MBT2187333.1"/>
    </source>
</evidence>
<dbReference type="SUPFAM" id="SSF69118">
    <property type="entry name" value="AhpD-like"/>
    <property type="match status" value="1"/>
</dbReference>
<dbReference type="PANTHER" id="PTHR34846">
    <property type="entry name" value="4-CARBOXYMUCONOLACTONE DECARBOXYLASE FAMILY PROTEIN (AFU_ORTHOLOGUE AFUA_6G11590)"/>
    <property type="match status" value="1"/>
</dbReference>
<organism evidence="2 3">
    <name type="scientific">Sphingobium nicotianae</name>
    <dbReference type="NCBI Taxonomy" id="2782607"/>
    <lineage>
        <taxon>Bacteria</taxon>
        <taxon>Pseudomonadati</taxon>
        <taxon>Pseudomonadota</taxon>
        <taxon>Alphaproteobacteria</taxon>
        <taxon>Sphingomonadales</taxon>
        <taxon>Sphingomonadaceae</taxon>
        <taxon>Sphingobium</taxon>
    </lineage>
</organism>
<comment type="caution">
    <text evidence="2">The sequence shown here is derived from an EMBL/GenBank/DDBJ whole genome shotgun (WGS) entry which is preliminary data.</text>
</comment>